<organism evidence="10 11">
    <name type="scientific">Peloplasma aerotolerans</name>
    <dbReference type="NCBI Taxonomy" id="3044389"/>
    <lineage>
        <taxon>Bacteria</taxon>
        <taxon>Bacillati</taxon>
        <taxon>Mycoplasmatota</taxon>
        <taxon>Mollicutes</taxon>
        <taxon>Acholeplasmatales</taxon>
        <taxon>Acholeplasmataceae</taxon>
        <taxon>Peloplasma</taxon>
    </lineage>
</organism>
<evidence type="ECO:0000259" key="9">
    <source>
        <dbReference type="Pfam" id="PF02811"/>
    </source>
</evidence>
<keyword evidence="6 8" id="KW-0368">Histidine biosynthesis</keyword>
<sequence length="270" mass="32121">MNIKLIDHHMHTQASPDADPNLTKEQYIEKAMELNLPGVLFTDHVDFDFFQPIFHHLIDYDVYEKNIEHLKKIYPIDILMGVEIGYQKHLNQRMDDFLKKHQFDFVICSTHMCDGLDLYNGDFFKGKTQQESYQRYFENVLYNVENYDNYDVYGHIDYIIRYGGFEVRDYDYELYKDIIDKILMKIIENHKGIELNTSGIRYGLGVTHPKFEVIKRFKELGGKYITLGSDAHYLKDFQNNFKLGLKLLKEAGFTYVTQYKNRKPYQVKIA</sequence>
<dbReference type="InterPro" id="IPR016195">
    <property type="entry name" value="Pol/histidinol_Pase-like"/>
</dbReference>
<accession>A0AAW6U717</accession>
<dbReference type="Proteomes" id="UP001431532">
    <property type="component" value="Unassembled WGS sequence"/>
</dbReference>
<dbReference type="GO" id="GO:0000105">
    <property type="term" value="P:L-histidine biosynthetic process"/>
    <property type="evidence" value="ECO:0007669"/>
    <property type="project" value="UniProtKB-UniRule"/>
</dbReference>
<comment type="caution">
    <text evidence="10">The sequence shown here is derived from an EMBL/GenBank/DDBJ whole genome shotgun (WGS) entry which is preliminary data.</text>
</comment>
<evidence type="ECO:0000256" key="4">
    <source>
        <dbReference type="ARBA" id="ARBA00022605"/>
    </source>
</evidence>
<dbReference type="SUPFAM" id="SSF89550">
    <property type="entry name" value="PHP domain-like"/>
    <property type="match status" value="1"/>
</dbReference>
<comment type="similarity">
    <text evidence="2 8">Belongs to the PHP hydrolase family. HisK subfamily.</text>
</comment>
<dbReference type="GO" id="GO:0004401">
    <property type="term" value="F:histidinol-phosphatase activity"/>
    <property type="evidence" value="ECO:0007669"/>
    <property type="project" value="UniProtKB-UniRule"/>
</dbReference>
<keyword evidence="11" id="KW-1185">Reference proteome</keyword>
<dbReference type="Pfam" id="PF02811">
    <property type="entry name" value="PHP"/>
    <property type="match status" value="1"/>
</dbReference>
<evidence type="ECO:0000256" key="6">
    <source>
        <dbReference type="ARBA" id="ARBA00023102"/>
    </source>
</evidence>
<evidence type="ECO:0000256" key="2">
    <source>
        <dbReference type="ARBA" id="ARBA00009152"/>
    </source>
</evidence>
<evidence type="ECO:0000256" key="3">
    <source>
        <dbReference type="ARBA" id="ARBA00013085"/>
    </source>
</evidence>
<dbReference type="AlphaFoldDB" id="A0AAW6U717"/>
<gene>
    <name evidence="10" type="ORF">QJ521_08635</name>
</gene>
<keyword evidence="4 8" id="KW-0028">Amino-acid biosynthesis</keyword>
<dbReference type="InterPro" id="IPR010140">
    <property type="entry name" value="Histidinol_P_phosphatase_HisJ"/>
</dbReference>
<protein>
    <recommendedName>
        <fullName evidence="3 8">Histidinol-phosphatase</fullName>
        <shortName evidence="8">HolPase</shortName>
        <ecNumber evidence="3 8">3.1.3.15</ecNumber>
    </recommendedName>
</protein>
<feature type="domain" description="PHP" evidence="9">
    <location>
        <begin position="7"/>
        <end position="198"/>
    </location>
</feature>
<dbReference type="PANTHER" id="PTHR21039:SF0">
    <property type="entry name" value="HISTIDINOL-PHOSPHATASE"/>
    <property type="match status" value="1"/>
</dbReference>
<evidence type="ECO:0000313" key="11">
    <source>
        <dbReference type="Proteomes" id="UP001431532"/>
    </source>
</evidence>
<dbReference type="PANTHER" id="PTHR21039">
    <property type="entry name" value="HISTIDINOL PHOSPHATASE-RELATED"/>
    <property type="match status" value="1"/>
</dbReference>
<dbReference type="Gene3D" id="3.20.20.140">
    <property type="entry name" value="Metal-dependent hydrolases"/>
    <property type="match status" value="1"/>
</dbReference>
<name>A0AAW6U717_9MOLU</name>
<dbReference type="NCBIfam" id="TIGR01856">
    <property type="entry name" value="hisJ_fam"/>
    <property type="match status" value="1"/>
</dbReference>
<reference evidence="10" key="1">
    <citation type="submission" date="2023-05" db="EMBL/GenBank/DDBJ databases">
        <title>Mariniplasma microaerophilum sp. nov., a novel anaerobic mollicute isolated from terrestrial mud volcano, Taman Peninsula, Russia.</title>
        <authorList>
            <person name="Khomyakova M.A."/>
            <person name="Merkel A.Y."/>
            <person name="Slobodkin A.I."/>
        </authorList>
    </citation>
    <scope>NUCLEOTIDE SEQUENCE</scope>
    <source>
        <strain evidence="10">M4Ah</strain>
    </source>
</reference>
<evidence type="ECO:0000256" key="8">
    <source>
        <dbReference type="RuleBase" id="RU366003"/>
    </source>
</evidence>
<keyword evidence="5 8" id="KW-0378">Hydrolase</keyword>
<comment type="catalytic activity">
    <reaction evidence="7 8">
        <text>L-histidinol phosphate + H2O = L-histidinol + phosphate</text>
        <dbReference type="Rhea" id="RHEA:14465"/>
        <dbReference type="ChEBI" id="CHEBI:15377"/>
        <dbReference type="ChEBI" id="CHEBI:43474"/>
        <dbReference type="ChEBI" id="CHEBI:57699"/>
        <dbReference type="ChEBI" id="CHEBI:57980"/>
        <dbReference type="EC" id="3.1.3.15"/>
    </reaction>
</comment>
<proteinExistence type="inferred from homology"/>
<dbReference type="RefSeq" id="WP_282840069.1">
    <property type="nucleotide sequence ID" value="NZ_JASCXW010000039.1"/>
</dbReference>
<dbReference type="EMBL" id="JASCXW010000039">
    <property type="protein sequence ID" value="MDI6453630.1"/>
    <property type="molecule type" value="Genomic_DNA"/>
</dbReference>
<evidence type="ECO:0000256" key="1">
    <source>
        <dbReference type="ARBA" id="ARBA00004970"/>
    </source>
</evidence>
<dbReference type="InterPro" id="IPR004013">
    <property type="entry name" value="PHP_dom"/>
</dbReference>
<evidence type="ECO:0000256" key="7">
    <source>
        <dbReference type="ARBA" id="ARBA00049158"/>
    </source>
</evidence>
<evidence type="ECO:0000313" key="10">
    <source>
        <dbReference type="EMBL" id="MDI6453630.1"/>
    </source>
</evidence>
<dbReference type="GO" id="GO:0005737">
    <property type="term" value="C:cytoplasm"/>
    <property type="evidence" value="ECO:0007669"/>
    <property type="project" value="TreeGrafter"/>
</dbReference>
<comment type="pathway">
    <text evidence="1 8">Amino-acid biosynthesis; L-histidine biosynthesis; L-histidine from 5-phospho-alpha-D-ribose 1-diphosphate: step 8/9.</text>
</comment>
<evidence type="ECO:0000256" key="5">
    <source>
        <dbReference type="ARBA" id="ARBA00022801"/>
    </source>
</evidence>
<dbReference type="EC" id="3.1.3.15" evidence="3 8"/>